<dbReference type="AlphaFoldDB" id="K6UCN1"/>
<sequence>MHTERGERKEALLTFLKISNLIEEDHLERNMSKKKKNAKRKNGSSIVYSHPKITSTILLCSCYFFYQIFGVVYVILVLIAIIFLNLDHTSDDGGSGGNAISAYSIFNKGRKYLIGDLRMNQIETELRNRKFNNDDSDDNFVRYDDIDKNRFYVKGSSKYNNKLCTCGSNKKFKKCCGAMKNDLSDY</sequence>
<gene>
    <name evidence="3" type="ORF">PCYB_051590</name>
</gene>
<dbReference type="RefSeq" id="XP_004221088.1">
    <property type="nucleotide sequence ID" value="XM_004221040.1"/>
</dbReference>
<dbReference type="OMA" id="LCTCGSN"/>
<reference evidence="3 4" key="1">
    <citation type="journal article" date="2012" name="Nat. Genet.">
        <title>Plasmodium cynomolgi genome sequences provide insight into Plasmodium vivax and the monkey malaria clade.</title>
        <authorList>
            <person name="Tachibana S."/>
            <person name="Sullivan S.A."/>
            <person name="Kawai S."/>
            <person name="Nakamura S."/>
            <person name="Kim H.R."/>
            <person name="Goto N."/>
            <person name="Arisue N."/>
            <person name="Palacpac N.M.Q."/>
            <person name="Honma H."/>
            <person name="Yagi M."/>
            <person name="Tougan T."/>
            <person name="Katakai Y."/>
            <person name="Kaneko O."/>
            <person name="Mita T."/>
            <person name="Kita K."/>
            <person name="Yasutomi Y."/>
            <person name="Sutton P.L."/>
            <person name="Shakhbatyan R."/>
            <person name="Horii T."/>
            <person name="Yasunaga T."/>
            <person name="Barnwell J.W."/>
            <person name="Escalante A.A."/>
            <person name="Carlton J.M."/>
            <person name="Tanabe K."/>
        </authorList>
    </citation>
    <scope>NUCLEOTIDE SEQUENCE [LARGE SCALE GENOMIC DNA]</scope>
    <source>
        <strain evidence="3 4">B</strain>
    </source>
</reference>
<dbReference type="Pfam" id="PF10260">
    <property type="entry name" value="SAYSvFN"/>
    <property type="match status" value="1"/>
</dbReference>
<dbReference type="Proteomes" id="UP000006319">
    <property type="component" value="Chromosome 5"/>
</dbReference>
<dbReference type="VEuPathDB" id="PlasmoDB:PCYB_051590"/>
<evidence type="ECO:0000256" key="1">
    <source>
        <dbReference type="SAM" id="Phobius"/>
    </source>
</evidence>
<feature type="domain" description="SAYSvFN" evidence="2">
    <location>
        <begin position="60"/>
        <end position="126"/>
    </location>
</feature>
<dbReference type="Gene3D" id="3.10.450.50">
    <property type="match status" value="1"/>
</dbReference>
<dbReference type="InterPro" id="IPR004027">
    <property type="entry name" value="SEC_C_motif"/>
</dbReference>
<evidence type="ECO:0000313" key="3">
    <source>
        <dbReference type="EMBL" id="GAB65141.1"/>
    </source>
</evidence>
<keyword evidence="1" id="KW-1133">Transmembrane helix</keyword>
<evidence type="ECO:0000313" key="4">
    <source>
        <dbReference type="Proteomes" id="UP000006319"/>
    </source>
</evidence>
<accession>K6UCN1</accession>
<dbReference type="InterPro" id="IPR019387">
    <property type="entry name" value="SAYSvFN_dom"/>
</dbReference>
<dbReference type="KEGG" id="pcy:PCYB_051590"/>
<proteinExistence type="predicted"/>
<dbReference type="GeneID" id="14691530"/>
<dbReference type="OrthoDB" id="71310at2759"/>
<dbReference type="SUPFAM" id="SSF103642">
    <property type="entry name" value="Sec-C motif"/>
    <property type="match status" value="1"/>
</dbReference>
<dbReference type="EMBL" id="DF157097">
    <property type="protein sequence ID" value="GAB65141.1"/>
    <property type="molecule type" value="Genomic_DNA"/>
</dbReference>
<keyword evidence="1" id="KW-0812">Transmembrane</keyword>
<dbReference type="eggNOG" id="ENOG502SCYT">
    <property type="taxonomic scope" value="Eukaryota"/>
</dbReference>
<name>K6UCN1_PLACD</name>
<feature type="transmembrane region" description="Helical" evidence="1">
    <location>
        <begin position="64"/>
        <end position="86"/>
    </location>
</feature>
<keyword evidence="4" id="KW-1185">Reference proteome</keyword>
<protein>
    <recommendedName>
        <fullName evidence="2">SAYSvFN domain-containing protein</fullName>
    </recommendedName>
</protein>
<keyword evidence="1" id="KW-0472">Membrane</keyword>
<organism evidence="3 4">
    <name type="scientific">Plasmodium cynomolgi (strain B)</name>
    <dbReference type="NCBI Taxonomy" id="1120755"/>
    <lineage>
        <taxon>Eukaryota</taxon>
        <taxon>Sar</taxon>
        <taxon>Alveolata</taxon>
        <taxon>Apicomplexa</taxon>
        <taxon>Aconoidasida</taxon>
        <taxon>Haemosporida</taxon>
        <taxon>Plasmodiidae</taxon>
        <taxon>Plasmodium</taxon>
        <taxon>Plasmodium (Plasmodium)</taxon>
    </lineage>
</organism>
<dbReference type="PhylomeDB" id="K6UCN1"/>
<dbReference type="Pfam" id="PF02810">
    <property type="entry name" value="SEC-C"/>
    <property type="match status" value="1"/>
</dbReference>
<evidence type="ECO:0000259" key="2">
    <source>
        <dbReference type="Pfam" id="PF10260"/>
    </source>
</evidence>